<dbReference type="Proteomes" id="UP000632195">
    <property type="component" value="Unassembled WGS sequence"/>
</dbReference>
<accession>A0AA37BRL4</accession>
<reference evidence="2" key="2">
    <citation type="submission" date="2022-09" db="EMBL/GenBank/DDBJ databases">
        <authorList>
            <person name="Sun Q."/>
            <person name="Ohkuma M."/>
        </authorList>
    </citation>
    <scope>NUCLEOTIDE SEQUENCE</scope>
    <source>
        <strain evidence="2">JCM 13583</strain>
    </source>
</reference>
<dbReference type="InterPro" id="IPR050055">
    <property type="entry name" value="EF-Tu_GTPase"/>
</dbReference>
<proteinExistence type="predicted"/>
<dbReference type="GO" id="GO:0001514">
    <property type="term" value="P:selenocysteine incorporation"/>
    <property type="evidence" value="ECO:0007669"/>
    <property type="project" value="TreeGrafter"/>
</dbReference>
<reference evidence="2" key="1">
    <citation type="journal article" date="2014" name="Int. J. Syst. Evol. Microbiol.">
        <title>Complete genome sequence of Corynebacterium casei LMG S-19264T (=DSM 44701T), isolated from a smear-ripened cheese.</title>
        <authorList>
            <consortium name="US DOE Joint Genome Institute (JGI-PGF)"/>
            <person name="Walter F."/>
            <person name="Albersmeier A."/>
            <person name="Kalinowski J."/>
            <person name="Ruckert C."/>
        </authorList>
    </citation>
    <scope>NUCLEOTIDE SEQUENCE</scope>
    <source>
        <strain evidence="2">JCM 13583</strain>
    </source>
</reference>
<dbReference type="GO" id="GO:0005525">
    <property type="term" value="F:GTP binding"/>
    <property type="evidence" value="ECO:0007669"/>
    <property type="project" value="InterPro"/>
</dbReference>
<dbReference type="Pfam" id="PF03144">
    <property type="entry name" value="GTP_EFTU_D2"/>
    <property type="match status" value="1"/>
</dbReference>
<name>A0AA37BRL4_9ARCH</name>
<dbReference type="InterPro" id="IPR009000">
    <property type="entry name" value="Transl_B-barrel_sf"/>
</dbReference>
<evidence type="ECO:0000313" key="2">
    <source>
        <dbReference type="EMBL" id="GGM75128.1"/>
    </source>
</evidence>
<protein>
    <recommendedName>
        <fullName evidence="1">Translation elongation factor EFTu-like domain-containing protein</fullName>
    </recommendedName>
</protein>
<dbReference type="EMBL" id="BMNY01000001">
    <property type="protein sequence ID" value="GGM75128.1"/>
    <property type="molecule type" value="Genomic_DNA"/>
</dbReference>
<feature type="domain" description="Translation elongation factor EFTu-like" evidence="1">
    <location>
        <begin position="155"/>
        <end position="222"/>
    </location>
</feature>
<dbReference type="PANTHER" id="PTHR43721">
    <property type="entry name" value="ELONGATION FACTOR TU-RELATED"/>
    <property type="match status" value="1"/>
</dbReference>
<comment type="caution">
    <text evidence="2">The sequence shown here is derived from an EMBL/GenBank/DDBJ whole genome shotgun (WGS) entry which is preliminary data.</text>
</comment>
<dbReference type="SUPFAM" id="SSF50447">
    <property type="entry name" value="Translation proteins"/>
    <property type="match status" value="1"/>
</dbReference>
<sequence>MEPGITAFAYGMEDYIREVAKKDTESDIGIWSKKEGERIVTYLTATRYPEKLSSLTDAMYPADFVLLPAVKPDRNMAEVMVAASLSGKPALVYAPDGSDMDTFRNYARAAGLKVSSVLQGSPMEVQAQVLEMKSPKPEGPTTVIVDHFFTVRSVGTVALGFVLRGTLRRHQRLKVSHVKREVQVRSIQVHDIDQEEVPPGTRVGVALKNIETEELRRGALLTEGDVEYAVEFSDIRYHPAVRERLRDGQEVFAMESMQYQRGFFSGSVRLDREIAVVKRKVLFGHPNMSPRVAGTLDLGHAPALSLD</sequence>
<dbReference type="Gene3D" id="2.40.30.10">
    <property type="entry name" value="Translation factors"/>
    <property type="match status" value="1"/>
</dbReference>
<gene>
    <name evidence="2" type="ORF">GCM10007108_11340</name>
</gene>
<evidence type="ECO:0000313" key="3">
    <source>
        <dbReference type="Proteomes" id="UP000632195"/>
    </source>
</evidence>
<evidence type="ECO:0000259" key="1">
    <source>
        <dbReference type="Pfam" id="PF03144"/>
    </source>
</evidence>
<dbReference type="InterPro" id="IPR004161">
    <property type="entry name" value="EFTu-like_2"/>
</dbReference>
<dbReference type="PANTHER" id="PTHR43721:SF11">
    <property type="entry name" value="SELENOCYSTEINE-SPECIFIC ELONGATION FACTOR"/>
    <property type="match status" value="1"/>
</dbReference>
<dbReference type="AlphaFoldDB" id="A0AA37BRL4"/>
<organism evidence="2 3">
    <name type="scientific">Thermogymnomonas acidicola</name>
    <dbReference type="NCBI Taxonomy" id="399579"/>
    <lineage>
        <taxon>Archaea</taxon>
        <taxon>Methanobacteriati</taxon>
        <taxon>Thermoplasmatota</taxon>
        <taxon>Thermoplasmata</taxon>
        <taxon>Thermoplasmatales</taxon>
        <taxon>Thermogymnomonas</taxon>
    </lineage>
</organism>
<dbReference type="GO" id="GO:0003746">
    <property type="term" value="F:translation elongation factor activity"/>
    <property type="evidence" value="ECO:0007669"/>
    <property type="project" value="TreeGrafter"/>
</dbReference>
<keyword evidence="3" id="KW-1185">Reference proteome</keyword>
<dbReference type="RefSeq" id="WP_188681031.1">
    <property type="nucleotide sequence ID" value="NZ_BMNY01000001.1"/>
</dbReference>